<keyword evidence="8 10" id="KW-0472">Membrane</keyword>
<evidence type="ECO:0000256" key="3">
    <source>
        <dbReference type="ARBA" id="ARBA00015303"/>
    </source>
</evidence>
<dbReference type="Gene3D" id="3.40.630.10">
    <property type="entry name" value="Zn peptidases"/>
    <property type="match status" value="1"/>
</dbReference>
<evidence type="ECO:0000256" key="10">
    <source>
        <dbReference type="SAM" id="Phobius"/>
    </source>
</evidence>
<evidence type="ECO:0000256" key="1">
    <source>
        <dbReference type="ARBA" id="ARBA00004479"/>
    </source>
</evidence>
<evidence type="ECO:0000256" key="8">
    <source>
        <dbReference type="ARBA" id="ARBA00023136"/>
    </source>
</evidence>
<dbReference type="Pfam" id="PF05450">
    <property type="entry name" value="Nicastrin"/>
    <property type="match status" value="1"/>
</dbReference>
<protein>
    <recommendedName>
        <fullName evidence="3">Nicastrin</fullName>
    </recommendedName>
</protein>
<comment type="similarity">
    <text evidence="2">Belongs to the nicastrin family.</text>
</comment>
<dbReference type="CDD" id="cd03881">
    <property type="entry name" value="M28_Nicastrin"/>
    <property type="match status" value="1"/>
</dbReference>
<evidence type="ECO:0000313" key="14">
    <source>
        <dbReference type="Proteomes" id="UP000242188"/>
    </source>
</evidence>
<feature type="signal peptide" evidence="11">
    <location>
        <begin position="1"/>
        <end position="22"/>
    </location>
</feature>
<feature type="transmembrane region" description="Helical" evidence="10">
    <location>
        <begin position="666"/>
        <end position="686"/>
    </location>
</feature>
<proteinExistence type="inferred from homology"/>
<comment type="subcellular location">
    <subcellularLocation>
        <location evidence="1">Membrane</location>
        <topology evidence="1">Single-pass type I membrane protein</topology>
    </subcellularLocation>
</comment>
<dbReference type="PANTHER" id="PTHR21092">
    <property type="entry name" value="NICASTRIN"/>
    <property type="match status" value="1"/>
</dbReference>
<dbReference type="SUPFAM" id="SSF53187">
    <property type="entry name" value="Zn-dependent exopeptidases"/>
    <property type="match status" value="1"/>
</dbReference>
<feature type="chain" id="PRO_5012239427" description="Nicastrin" evidence="11">
    <location>
        <begin position="23"/>
        <end position="709"/>
    </location>
</feature>
<feature type="domain" description="Nicastrin small lobe" evidence="12">
    <location>
        <begin position="38"/>
        <end position="212"/>
    </location>
</feature>
<dbReference type="EMBL" id="NEDP02002239">
    <property type="protein sequence ID" value="OWF51498.1"/>
    <property type="molecule type" value="Genomic_DNA"/>
</dbReference>
<comment type="caution">
    <text evidence="13">The sequence shown here is derived from an EMBL/GenBank/DDBJ whole genome shotgun (WGS) entry which is preliminary data.</text>
</comment>
<keyword evidence="4 10" id="KW-0812">Transmembrane</keyword>
<evidence type="ECO:0000256" key="9">
    <source>
        <dbReference type="ARBA" id="ARBA00023180"/>
    </source>
</evidence>
<evidence type="ECO:0000256" key="2">
    <source>
        <dbReference type="ARBA" id="ARBA00007717"/>
    </source>
</evidence>
<dbReference type="GO" id="GO:0007220">
    <property type="term" value="P:Notch receptor processing"/>
    <property type="evidence" value="ECO:0007669"/>
    <property type="project" value="TreeGrafter"/>
</dbReference>
<dbReference type="Pfam" id="PF18266">
    <property type="entry name" value="Ncstrn_small"/>
    <property type="match status" value="1"/>
</dbReference>
<gene>
    <name evidence="13" type="ORF">KP79_PYT22223</name>
</gene>
<sequence>MAATIDVAHVITWSILISLVCGVRVSNKTYVEIDGVSACFRRFNATHQIGCNSKASGDVGVVYYVETEEDINYIIKTANQAPYAILMGPILFTLTNVQSLWNSGKISGMMVIHLDKTPIPDTFSPDNACPSDQYGLYHGNSDYGSCTKGQWNPHGNSMMFQDYAFPIFILKNETEVDYLIHDCFEKFNKPLAKGHPRDYPLCAVELKDSMSGSKDTVTCVRRNSMQVSLNPETYCDPLGDNNIVAPLKAIPSTEDYPPKSVIVAAARMDTFSMFENEYPGADSHVTGIVGLLAAAEAIGKVKERIVNNTNSKDILFAFFQGEAFDYIGSSRVVYDMVNKKFPEEPVSGETHIHPIDLHHISHFVEVNQLGQRDNGKLWIHTDPISFSSNKTISDEVDDMIKKITDIGGTVDLNLGRADSSKPLPPSSVQRFLKKRKFPAIVITDHQASYTNKYYNSRFDRPVTIKANSTDYDTITEQAKQLTKVATTLARSLFLLATGENDTDINADVTKVNHMLYCFLTNKSCDLFQEIIDKDNLNSLLESSTPYPFYVGVTNTDNHVTSLTKRLLSLYTGDKQENVTESNCNAPAKYKVYGYTWMQGALEPGSTNREGSCIRSTVSLTSAKSPAFDITDYDWHSGEYSTWTESSWRQDAISVRVFLIPSEQMEVALLCSGLAILIISLAVTYFINKKSSILFKTFQNSDPPTENTRI</sequence>
<evidence type="ECO:0000313" key="13">
    <source>
        <dbReference type="EMBL" id="OWF51498.1"/>
    </source>
</evidence>
<dbReference type="AlphaFoldDB" id="A0A210QS38"/>
<dbReference type="GO" id="GO:0007219">
    <property type="term" value="P:Notch signaling pathway"/>
    <property type="evidence" value="ECO:0007669"/>
    <property type="project" value="UniProtKB-KW"/>
</dbReference>
<keyword evidence="7 10" id="KW-1133">Transmembrane helix</keyword>
<dbReference type="STRING" id="6573.A0A210QS38"/>
<dbReference type="InterPro" id="IPR008710">
    <property type="entry name" value="Nicastrin"/>
</dbReference>
<name>A0A210QS38_MIZYE</name>
<evidence type="ECO:0000256" key="4">
    <source>
        <dbReference type="ARBA" id="ARBA00022692"/>
    </source>
</evidence>
<dbReference type="Proteomes" id="UP000242188">
    <property type="component" value="Unassembled WGS sequence"/>
</dbReference>
<evidence type="ECO:0000256" key="5">
    <source>
        <dbReference type="ARBA" id="ARBA00022729"/>
    </source>
</evidence>
<keyword evidence="5 11" id="KW-0732">Signal</keyword>
<dbReference type="PANTHER" id="PTHR21092:SF0">
    <property type="entry name" value="NICASTRIN"/>
    <property type="match status" value="1"/>
</dbReference>
<evidence type="ECO:0000256" key="6">
    <source>
        <dbReference type="ARBA" id="ARBA00022976"/>
    </source>
</evidence>
<evidence type="ECO:0000259" key="12">
    <source>
        <dbReference type="Pfam" id="PF18266"/>
    </source>
</evidence>
<dbReference type="GO" id="GO:0016485">
    <property type="term" value="P:protein processing"/>
    <property type="evidence" value="ECO:0007669"/>
    <property type="project" value="InterPro"/>
</dbReference>
<dbReference type="InterPro" id="IPR041084">
    <property type="entry name" value="Ncstrn_small"/>
</dbReference>
<keyword evidence="6" id="KW-0914">Notch signaling pathway</keyword>
<evidence type="ECO:0000256" key="11">
    <source>
        <dbReference type="SAM" id="SignalP"/>
    </source>
</evidence>
<keyword evidence="14" id="KW-1185">Reference proteome</keyword>
<dbReference type="OrthoDB" id="755951at2759"/>
<evidence type="ECO:0000256" key="7">
    <source>
        <dbReference type="ARBA" id="ARBA00022989"/>
    </source>
</evidence>
<keyword evidence="9" id="KW-0325">Glycoprotein</keyword>
<organism evidence="13 14">
    <name type="scientific">Mizuhopecten yessoensis</name>
    <name type="common">Japanese scallop</name>
    <name type="synonym">Patinopecten yessoensis</name>
    <dbReference type="NCBI Taxonomy" id="6573"/>
    <lineage>
        <taxon>Eukaryota</taxon>
        <taxon>Metazoa</taxon>
        <taxon>Spiralia</taxon>
        <taxon>Lophotrochozoa</taxon>
        <taxon>Mollusca</taxon>
        <taxon>Bivalvia</taxon>
        <taxon>Autobranchia</taxon>
        <taxon>Pteriomorphia</taxon>
        <taxon>Pectinida</taxon>
        <taxon>Pectinoidea</taxon>
        <taxon>Pectinidae</taxon>
        <taxon>Mizuhopecten</taxon>
    </lineage>
</organism>
<dbReference type="GO" id="GO:0005886">
    <property type="term" value="C:plasma membrane"/>
    <property type="evidence" value="ECO:0007669"/>
    <property type="project" value="UniProtKB-ARBA"/>
</dbReference>
<reference evidence="13 14" key="1">
    <citation type="journal article" date="2017" name="Nat. Ecol. Evol.">
        <title>Scallop genome provides insights into evolution of bilaterian karyotype and development.</title>
        <authorList>
            <person name="Wang S."/>
            <person name="Zhang J."/>
            <person name="Jiao W."/>
            <person name="Li J."/>
            <person name="Xun X."/>
            <person name="Sun Y."/>
            <person name="Guo X."/>
            <person name="Huan P."/>
            <person name="Dong B."/>
            <person name="Zhang L."/>
            <person name="Hu X."/>
            <person name="Sun X."/>
            <person name="Wang J."/>
            <person name="Zhao C."/>
            <person name="Wang Y."/>
            <person name="Wang D."/>
            <person name="Huang X."/>
            <person name="Wang R."/>
            <person name="Lv J."/>
            <person name="Li Y."/>
            <person name="Zhang Z."/>
            <person name="Liu B."/>
            <person name="Lu W."/>
            <person name="Hui Y."/>
            <person name="Liang J."/>
            <person name="Zhou Z."/>
            <person name="Hou R."/>
            <person name="Li X."/>
            <person name="Liu Y."/>
            <person name="Li H."/>
            <person name="Ning X."/>
            <person name="Lin Y."/>
            <person name="Zhao L."/>
            <person name="Xing Q."/>
            <person name="Dou J."/>
            <person name="Li Y."/>
            <person name="Mao J."/>
            <person name="Guo H."/>
            <person name="Dou H."/>
            <person name="Li T."/>
            <person name="Mu C."/>
            <person name="Jiang W."/>
            <person name="Fu Q."/>
            <person name="Fu X."/>
            <person name="Miao Y."/>
            <person name="Liu J."/>
            <person name="Yu Q."/>
            <person name="Li R."/>
            <person name="Liao H."/>
            <person name="Li X."/>
            <person name="Kong Y."/>
            <person name="Jiang Z."/>
            <person name="Chourrout D."/>
            <person name="Li R."/>
            <person name="Bao Z."/>
        </authorList>
    </citation>
    <scope>NUCLEOTIDE SEQUENCE [LARGE SCALE GENOMIC DNA]</scope>
    <source>
        <strain evidence="13 14">PY_sf001</strain>
    </source>
</reference>
<accession>A0A210QS38</accession>